<dbReference type="Proteomes" id="UP000579250">
    <property type="component" value="Unassembled WGS sequence"/>
</dbReference>
<protein>
    <submittedName>
        <fullName evidence="1">Uncharacterized protein</fullName>
    </submittedName>
</protein>
<dbReference type="InterPro" id="IPR045682">
    <property type="entry name" value="DUF6193"/>
</dbReference>
<dbReference type="EMBL" id="JAAXPI010000011">
    <property type="protein sequence ID" value="NKZ04384.1"/>
    <property type="molecule type" value="Genomic_DNA"/>
</dbReference>
<organism evidence="1 2">
    <name type="scientific">Actinomadura latina</name>
    <dbReference type="NCBI Taxonomy" id="163603"/>
    <lineage>
        <taxon>Bacteria</taxon>
        <taxon>Bacillati</taxon>
        <taxon>Actinomycetota</taxon>
        <taxon>Actinomycetes</taxon>
        <taxon>Streptosporangiales</taxon>
        <taxon>Thermomonosporaceae</taxon>
        <taxon>Actinomadura</taxon>
    </lineage>
</organism>
<comment type="caution">
    <text evidence="1">The sequence shown here is derived from an EMBL/GenBank/DDBJ whole genome shotgun (WGS) entry which is preliminary data.</text>
</comment>
<evidence type="ECO:0000313" key="1">
    <source>
        <dbReference type="EMBL" id="NKZ04384.1"/>
    </source>
</evidence>
<gene>
    <name evidence="1" type="ORF">HGB48_11535</name>
</gene>
<reference evidence="1 2" key="1">
    <citation type="submission" date="2020-04" db="EMBL/GenBank/DDBJ databases">
        <title>MicrobeNet Type strains.</title>
        <authorList>
            <person name="Nicholson A.C."/>
        </authorList>
    </citation>
    <scope>NUCLEOTIDE SEQUENCE [LARGE SCALE GENOMIC DNA]</scope>
    <source>
        <strain evidence="1 2">ATCC BAA-277</strain>
    </source>
</reference>
<dbReference type="AlphaFoldDB" id="A0A846Z0Q3"/>
<dbReference type="Pfam" id="PF19692">
    <property type="entry name" value="DUF6193"/>
    <property type="match status" value="1"/>
</dbReference>
<accession>A0A846Z0Q3</accession>
<evidence type="ECO:0000313" key="2">
    <source>
        <dbReference type="Proteomes" id="UP000579250"/>
    </source>
</evidence>
<proteinExistence type="predicted"/>
<name>A0A846Z0Q3_9ACTN</name>
<keyword evidence="2" id="KW-1185">Reference proteome</keyword>
<sequence length="293" mass="31534">MFGERQQRMLTAIGAPAGSALLPIIQVQSRCGTVGAVPRPPRGDHVRLYPEIGSAGSLQAAMQFAFDRAGYELTALQAGAPGWWDCATRVGEGHRHVSVVAASQERCLLMEFWSQGVMMAKAKTGDLDAAAEAIGTWQAGYRLAELKSVCPFVEYGSLAEAHERGNAVEAQWVIYRTTAASHVDHDLIEAAYAQPELRVLFPFHSHRTLNFSRCTGFPYTHDVPVISPGTNGKYRITWWHDRSPDGPAIAVADSPYDAVAVVIAHLPDNCGPAVAGAANDLDNPAARPGRPHG</sequence>
<dbReference type="RefSeq" id="WP_067635997.1">
    <property type="nucleotide sequence ID" value="NZ_JAAXPI010000011.1"/>
</dbReference>